<dbReference type="CDD" id="cd03137">
    <property type="entry name" value="GATase1_AraC_1"/>
    <property type="match status" value="1"/>
</dbReference>
<protein>
    <recommendedName>
        <fullName evidence="3">HTH araC/xylS-type domain-containing protein</fullName>
    </recommendedName>
</protein>
<dbReference type="GO" id="GO:0003700">
    <property type="term" value="F:DNA-binding transcription factor activity"/>
    <property type="evidence" value="ECO:0007669"/>
    <property type="project" value="InterPro"/>
</dbReference>
<dbReference type="InterPro" id="IPR009057">
    <property type="entry name" value="Homeodomain-like_sf"/>
</dbReference>
<dbReference type="Gene3D" id="1.10.10.60">
    <property type="entry name" value="Homeodomain-like"/>
    <property type="match status" value="1"/>
</dbReference>
<dbReference type="Gene3D" id="3.40.50.880">
    <property type="match status" value="1"/>
</dbReference>
<evidence type="ECO:0000256" key="1">
    <source>
        <dbReference type="ARBA" id="ARBA00023015"/>
    </source>
</evidence>
<evidence type="ECO:0000313" key="4">
    <source>
        <dbReference type="EMBL" id="KGD73049.1"/>
    </source>
</evidence>
<comment type="caution">
    <text evidence="4">The sequence shown here is derived from an EMBL/GenBank/DDBJ whole genome shotgun (WGS) entry which is preliminary data.</text>
</comment>
<dbReference type="Pfam" id="PF12833">
    <property type="entry name" value="HTH_18"/>
    <property type="match status" value="1"/>
</dbReference>
<organism evidence="4 5">
    <name type="scientific">Tatumella morbirosei</name>
    <dbReference type="NCBI Taxonomy" id="642227"/>
    <lineage>
        <taxon>Bacteria</taxon>
        <taxon>Pseudomonadati</taxon>
        <taxon>Pseudomonadota</taxon>
        <taxon>Gammaproteobacteria</taxon>
        <taxon>Enterobacterales</taxon>
        <taxon>Erwiniaceae</taxon>
        <taxon>Tatumella</taxon>
    </lineage>
</organism>
<dbReference type="Proteomes" id="UP000029577">
    <property type="component" value="Unassembled WGS sequence"/>
</dbReference>
<accession>A0A095T978</accession>
<dbReference type="RefSeq" id="WP_038020699.1">
    <property type="nucleotide sequence ID" value="NZ_JPKR02000003.1"/>
</dbReference>
<dbReference type="InterPro" id="IPR018060">
    <property type="entry name" value="HTH_AraC"/>
</dbReference>
<dbReference type="SUPFAM" id="SSF46689">
    <property type="entry name" value="Homeodomain-like"/>
    <property type="match status" value="2"/>
</dbReference>
<dbReference type="GO" id="GO:0043565">
    <property type="term" value="F:sequence-specific DNA binding"/>
    <property type="evidence" value="ECO:0007669"/>
    <property type="project" value="InterPro"/>
</dbReference>
<dbReference type="EMBL" id="JPKR02000003">
    <property type="protein sequence ID" value="KGD73049.1"/>
    <property type="molecule type" value="Genomic_DNA"/>
</dbReference>
<evidence type="ECO:0000259" key="3">
    <source>
        <dbReference type="PROSITE" id="PS01124"/>
    </source>
</evidence>
<dbReference type="InterPro" id="IPR002818">
    <property type="entry name" value="DJ-1/PfpI"/>
</dbReference>
<dbReference type="STRING" id="642227.HA49_12695"/>
<gene>
    <name evidence="4" type="ORF">HA49_12695</name>
</gene>
<dbReference type="SMART" id="SM00342">
    <property type="entry name" value="HTH_ARAC"/>
    <property type="match status" value="1"/>
</dbReference>
<dbReference type="SUPFAM" id="SSF52317">
    <property type="entry name" value="Class I glutamine amidotransferase-like"/>
    <property type="match status" value="1"/>
</dbReference>
<keyword evidence="2" id="KW-0804">Transcription</keyword>
<proteinExistence type="predicted"/>
<keyword evidence="1" id="KW-0805">Transcription regulation</keyword>
<dbReference type="OrthoDB" id="9803764at2"/>
<dbReference type="AlphaFoldDB" id="A0A095T978"/>
<dbReference type="eggNOG" id="COG4977">
    <property type="taxonomic scope" value="Bacteria"/>
</dbReference>
<dbReference type="InterPro" id="IPR029062">
    <property type="entry name" value="Class_I_gatase-like"/>
</dbReference>
<dbReference type="PANTHER" id="PTHR43130:SF3">
    <property type="entry name" value="HTH-TYPE TRANSCRIPTIONAL REGULATOR RV1931C"/>
    <property type="match status" value="1"/>
</dbReference>
<reference evidence="4" key="1">
    <citation type="submission" date="2014-12" db="EMBL/GenBank/DDBJ databases">
        <title>The draft genome of the Tatumella morbirosei type strain, LMG23360T isolated from pineapple rot.</title>
        <authorList>
            <person name="Smits T.H."/>
            <person name="Palmer M."/>
            <person name="Venter S.N."/>
            <person name="Duffy B."/>
            <person name="Steenkamp E.T."/>
            <person name="Chan W.Y."/>
            <person name="Coutinho T.A."/>
            <person name="Coetzee M.P."/>
            <person name="De Maayer P."/>
        </authorList>
    </citation>
    <scope>NUCLEOTIDE SEQUENCE [LARGE SCALE GENOMIC DNA]</scope>
    <source>
        <strain evidence="4">LMG 23360</strain>
    </source>
</reference>
<dbReference type="Pfam" id="PF01965">
    <property type="entry name" value="DJ-1_PfpI"/>
    <property type="match status" value="1"/>
</dbReference>
<keyword evidence="5" id="KW-1185">Reference proteome</keyword>
<evidence type="ECO:0000256" key="2">
    <source>
        <dbReference type="ARBA" id="ARBA00023163"/>
    </source>
</evidence>
<dbReference type="InterPro" id="IPR052158">
    <property type="entry name" value="INH-QAR"/>
</dbReference>
<dbReference type="PANTHER" id="PTHR43130">
    <property type="entry name" value="ARAC-FAMILY TRANSCRIPTIONAL REGULATOR"/>
    <property type="match status" value="1"/>
</dbReference>
<feature type="domain" description="HTH araC/xylS-type" evidence="3">
    <location>
        <begin position="212"/>
        <end position="310"/>
    </location>
</feature>
<dbReference type="PROSITE" id="PS01124">
    <property type="entry name" value="HTH_ARAC_FAMILY_2"/>
    <property type="match status" value="1"/>
</dbReference>
<evidence type="ECO:0000313" key="5">
    <source>
        <dbReference type="Proteomes" id="UP000029577"/>
    </source>
</evidence>
<name>A0A095T978_9GAMM</name>
<sequence>MAVSIGFLIFPDFNLLDLSGPLCVFETANDQLTPEERYTLDICSVCPGEIKSSCGAVMRTTSFKEKNFDTLIVVGGRGVNAASNDQAIHAVLNSGIASRYVSVCTGAFILAAAGILSGKRATTHWARAPELKRMLPDIQLMPDEIVVEDGNVWTSAGATAGMDIALALTEAEHGKDIAYLVTRILLIPHRRTRGQMQFMNLQSIAPPSPRIQKLLDYISQNLDKDLSVPALAEQVFISPRQLSREVLAHTGLSPARIVEYQRLEYARSQIQNTSQSLSRIALESGFKDIAVMRKAFRRTMNTSPRQLRNMDYDCTIPK</sequence>